<dbReference type="RefSeq" id="WP_248205967.1">
    <property type="nucleotide sequence ID" value="NZ_JALNMH010000003.1"/>
</dbReference>
<keyword evidence="4" id="KW-0963">Cytoplasm</keyword>
<comment type="caution">
    <text evidence="6">The sequence shown here is derived from an EMBL/GenBank/DDBJ whole genome shotgun (WGS) entry which is preliminary data.</text>
</comment>
<dbReference type="PRINTS" id="PR01438">
    <property type="entry name" value="UNVRSLSTRESS"/>
</dbReference>
<evidence type="ECO:0000259" key="5">
    <source>
        <dbReference type="Pfam" id="PF00582"/>
    </source>
</evidence>
<keyword evidence="7" id="KW-1185">Reference proteome</keyword>
<dbReference type="CDD" id="cd00293">
    <property type="entry name" value="USP-like"/>
    <property type="match status" value="1"/>
</dbReference>
<name>A0ABT0GG59_9GAMM</name>
<dbReference type="EMBL" id="JALNMH010000003">
    <property type="protein sequence ID" value="MCK7593037.1"/>
    <property type="molecule type" value="Genomic_DNA"/>
</dbReference>
<evidence type="ECO:0000256" key="3">
    <source>
        <dbReference type="ARBA" id="ARBA00022840"/>
    </source>
</evidence>
<keyword evidence="3" id="KW-0067">ATP-binding</keyword>
<organism evidence="6 7">
    <name type="scientific">Pseudomarimonas salicorniae</name>
    <dbReference type="NCBI Taxonomy" id="2933270"/>
    <lineage>
        <taxon>Bacteria</taxon>
        <taxon>Pseudomonadati</taxon>
        <taxon>Pseudomonadota</taxon>
        <taxon>Gammaproteobacteria</taxon>
        <taxon>Lysobacterales</taxon>
        <taxon>Lysobacteraceae</taxon>
        <taxon>Pseudomarimonas</taxon>
    </lineage>
</organism>
<reference evidence="6" key="1">
    <citation type="submission" date="2022-04" db="EMBL/GenBank/DDBJ databases">
        <title>Lysobacter sp. CAU 1642 isolated from sea sand.</title>
        <authorList>
            <person name="Kim W."/>
        </authorList>
    </citation>
    <scope>NUCLEOTIDE SEQUENCE</scope>
    <source>
        <strain evidence="6">CAU 1642</strain>
    </source>
</reference>
<evidence type="ECO:0000256" key="4">
    <source>
        <dbReference type="PIRNR" id="PIRNR006276"/>
    </source>
</evidence>
<dbReference type="PANTHER" id="PTHR46268">
    <property type="entry name" value="STRESS RESPONSE PROTEIN NHAX"/>
    <property type="match status" value="1"/>
</dbReference>
<dbReference type="InterPro" id="IPR014729">
    <property type="entry name" value="Rossmann-like_a/b/a_fold"/>
</dbReference>
<gene>
    <name evidence="6" type="ORF">M0G41_05050</name>
</gene>
<dbReference type="SUPFAM" id="SSF52402">
    <property type="entry name" value="Adenine nucleotide alpha hydrolases-like"/>
    <property type="match status" value="1"/>
</dbReference>
<comment type="similarity">
    <text evidence="1 4">Belongs to the universal stress protein A family.</text>
</comment>
<dbReference type="PANTHER" id="PTHR46268:SF27">
    <property type="entry name" value="UNIVERSAL STRESS PROTEIN RV2623"/>
    <property type="match status" value="1"/>
</dbReference>
<protein>
    <recommendedName>
        <fullName evidence="4">Universal stress protein</fullName>
    </recommendedName>
</protein>
<sequence>MKLLVALDLSGSSAQVLEVAKGMARATAASLWLLHVAEPEPDFVGYEAGPQVVRDQVAEAHRRDHGQIQAHARALRDEGMEVTALQIQGSIAQAILDEAERLAVDLIIMGTHGHGAVFDLIVGSTSQAVLRSSALPVLLVPVRAR</sequence>
<keyword evidence="2" id="KW-0547">Nucleotide-binding</keyword>
<dbReference type="InterPro" id="IPR006015">
    <property type="entry name" value="Universal_stress_UspA"/>
</dbReference>
<dbReference type="Pfam" id="PF00582">
    <property type="entry name" value="Usp"/>
    <property type="match status" value="1"/>
</dbReference>
<evidence type="ECO:0000313" key="6">
    <source>
        <dbReference type="EMBL" id="MCK7593037.1"/>
    </source>
</evidence>
<dbReference type="InterPro" id="IPR006016">
    <property type="entry name" value="UspA"/>
</dbReference>
<comment type="subcellular location">
    <subcellularLocation>
        <location evidence="4">Cytoplasm</location>
    </subcellularLocation>
</comment>
<dbReference type="PIRSF" id="PIRSF006276">
    <property type="entry name" value="UspA"/>
    <property type="match status" value="1"/>
</dbReference>
<evidence type="ECO:0000256" key="1">
    <source>
        <dbReference type="ARBA" id="ARBA00008791"/>
    </source>
</evidence>
<evidence type="ECO:0000256" key="2">
    <source>
        <dbReference type="ARBA" id="ARBA00022741"/>
    </source>
</evidence>
<accession>A0ABT0GG59</accession>
<dbReference type="Proteomes" id="UP001431449">
    <property type="component" value="Unassembled WGS sequence"/>
</dbReference>
<evidence type="ECO:0000313" key="7">
    <source>
        <dbReference type="Proteomes" id="UP001431449"/>
    </source>
</evidence>
<feature type="domain" description="UspA" evidence="5">
    <location>
        <begin position="2"/>
        <end position="141"/>
    </location>
</feature>
<dbReference type="Gene3D" id="3.40.50.620">
    <property type="entry name" value="HUPs"/>
    <property type="match status" value="1"/>
</dbReference>
<proteinExistence type="inferred from homology"/>